<proteinExistence type="predicted"/>
<evidence type="ECO:0000256" key="4">
    <source>
        <dbReference type="SAM" id="Phobius"/>
    </source>
</evidence>
<keyword evidence="4" id="KW-0472">Membrane</keyword>
<feature type="coiled-coil region" evidence="3">
    <location>
        <begin position="363"/>
        <end position="397"/>
    </location>
</feature>
<dbReference type="SUPFAM" id="SSF55874">
    <property type="entry name" value="ATPase domain of HSP90 chaperone/DNA topoisomerase II/histidine kinase"/>
    <property type="match status" value="1"/>
</dbReference>
<reference evidence="6 7" key="1">
    <citation type="submission" date="2017-06" db="EMBL/GenBank/DDBJ databases">
        <title>Investigating the central metabolism of Clostridium thermosuccinogenes.</title>
        <authorList>
            <person name="Koendjbiharie J.G."/>
            <person name="van Kranenburg R."/>
        </authorList>
    </citation>
    <scope>NUCLEOTIDE SEQUENCE [LARGE SCALE GENOMIC DNA]</scope>
    <source>
        <strain evidence="6 7">DSM 5806</strain>
    </source>
</reference>
<feature type="transmembrane region" description="Helical" evidence="4">
    <location>
        <begin position="287"/>
        <end position="310"/>
    </location>
</feature>
<dbReference type="PANTHER" id="PTHR34220:SF7">
    <property type="entry name" value="SENSOR HISTIDINE KINASE YPDA"/>
    <property type="match status" value="1"/>
</dbReference>
<accession>A0A2K2FNB4</accession>
<dbReference type="SMART" id="SM00387">
    <property type="entry name" value="HATPase_c"/>
    <property type="match status" value="1"/>
</dbReference>
<feature type="domain" description="Histidine kinase" evidence="5">
    <location>
        <begin position="479"/>
        <end position="589"/>
    </location>
</feature>
<organism evidence="6 7">
    <name type="scientific">Clostridium thermosuccinogenes</name>
    <dbReference type="NCBI Taxonomy" id="84032"/>
    <lineage>
        <taxon>Bacteria</taxon>
        <taxon>Bacillati</taxon>
        <taxon>Bacillota</taxon>
        <taxon>Clostridia</taxon>
        <taxon>Eubacteriales</taxon>
        <taxon>Clostridiaceae</taxon>
        <taxon>Clostridium</taxon>
    </lineage>
</organism>
<evidence type="ECO:0000256" key="1">
    <source>
        <dbReference type="ARBA" id="ARBA00022777"/>
    </source>
</evidence>
<dbReference type="Gene3D" id="3.30.565.10">
    <property type="entry name" value="Histidine kinase-like ATPase, C-terminal domain"/>
    <property type="match status" value="1"/>
</dbReference>
<dbReference type="GO" id="GO:0016020">
    <property type="term" value="C:membrane"/>
    <property type="evidence" value="ECO:0007669"/>
    <property type="project" value="InterPro"/>
</dbReference>
<keyword evidence="2" id="KW-0902">Two-component regulatory system</keyword>
<evidence type="ECO:0000256" key="2">
    <source>
        <dbReference type="ARBA" id="ARBA00023012"/>
    </source>
</evidence>
<dbReference type="InterPro" id="IPR050640">
    <property type="entry name" value="Bact_2-comp_sensor_kinase"/>
</dbReference>
<dbReference type="Pfam" id="PF02518">
    <property type="entry name" value="HATPase_c"/>
    <property type="match status" value="1"/>
</dbReference>
<dbReference type="EMBL" id="NIOJ01000001">
    <property type="protein sequence ID" value="PNU01602.1"/>
    <property type="molecule type" value="Genomic_DNA"/>
</dbReference>
<gene>
    <name evidence="6" type="ORF">CDQ84_00925</name>
</gene>
<feature type="transmembrane region" description="Helical" evidence="4">
    <location>
        <begin position="21"/>
        <end position="42"/>
    </location>
</feature>
<evidence type="ECO:0000313" key="6">
    <source>
        <dbReference type="EMBL" id="PNU01602.1"/>
    </source>
</evidence>
<dbReference type="KEGG" id="cthd:CDO33_16915"/>
<dbReference type="PANTHER" id="PTHR34220">
    <property type="entry name" value="SENSOR HISTIDINE KINASE YPDA"/>
    <property type="match status" value="1"/>
</dbReference>
<dbReference type="Proteomes" id="UP000236151">
    <property type="component" value="Unassembled WGS sequence"/>
</dbReference>
<dbReference type="InterPro" id="IPR010559">
    <property type="entry name" value="Sig_transdc_His_kin_internal"/>
</dbReference>
<evidence type="ECO:0000256" key="3">
    <source>
        <dbReference type="SAM" id="Coils"/>
    </source>
</evidence>
<dbReference type="GO" id="GO:0000155">
    <property type="term" value="F:phosphorelay sensor kinase activity"/>
    <property type="evidence" value="ECO:0007669"/>
    <property type="project" value="InterPro"/>
</dbReference>
<dbReference type="InterPro" id="IPR036890">
    <property type="entry name" value="HATPase_C_sf"/>
</dbReference>
<keyword evidence="1" id="KW-0418">Kinase</keyword>
<sequence length="591" mass="67874">MPDKAKLNIPRLPHLKYRQKIAFTILVFSLLPLIFFGSSQFVSSWENRLKDILYIYDSQINNSVEKINDTFKSYMDKTIFINSTPKITNFLDKSYSGDLVSYIDEYRALEDIINALIINDKKENFNLYALNDTLFGNGYYVRRVLELSEAQKKKYMNAFAESSDFIWEYVPSNETGPEGCFDIHMYGRIQPAVNLVAISETKFTYSSIAREFEFNIPANSFIAYVSASDKIMLLKNNMQNGNNPVEIVENYLDTPSSGSFYVIEAKIESNSDRVFMFLPKSYVTGQVLSSMSFMILLSLVLIIITFLSVIMTSKLLTRRLTNLVAQVNTDIESLLDKPDLMVFKGHDEFSILNYKFWDLILKIKQYYKNISEYELERKNYELEKKKLELKLLQERINPHFLYNSLSCIKLAFPNKELEDIIDALIRYYRIALNRGNEILSVSEEVDMVEKYIKIQKFAFDSDFNYYISMDESILNCKMLKHILQPIVENAIIHGILGLQSGGFLKITGKNAGDSMIFQVTDNGVGMSQDKIDKLLGDNIDTQESFNSSGYGIKNVKNRLDLRFGSNYSLHIDSAIDVGTTVTLKIPKLLSA</sequence>
<evidence type="ECO:0000259" key="5">
    <source>
        <dbReference type="PROSITE" id="PS50109"/>
    </source>
</evidence>
<dbReference type="OrthoDB" id="9809348at2"/>
<dbReference type="AlphaFoldDB" id="A0A2K2FNB4"/>
<keyword evidence="4" id="KW-1133">Transmembrane helix</keyword>
<keyword evidence="3" id="KW-0175">Coiled coil</keyword>
<comment type="caution">
    <text evidence="6">The sequence shown here is derived from an EMBL/GenBank/DDBJ whole genome shotgun (WGS) entry which is preliminary data.</text>
</comment>
<keyword evidence="1" id="KW-0808">Transferase</keyword>
<dbReference type="Pfam" id="PF06580">
    <property type="entry name" value="His_kinase"/>
    <property type="match status" value="1"/>
</dbReference>
<keyword evidence="7" id="KW-1185">Reference proteome</keyword>
<keyword evidence="4" id="KW-0812">Transmembrane</keyword>
<protein>
    <recommendedName>
        <fullName evidence="5">Histidine kinase domain-containing protein</fullName>
    </recommendedName>
</protein>
<name>A0A2K2FNB4_9CLOT</name>
<evidence type="ECO:0000313" key="7">
    <source>
        <dbReference type="Proteomes" id="UP000236151"/>
    </source>
</evidence>
<dbReference type="PROSITE" id="PS50109">
    <property type="entry name" value="HIS_KIN"/>
    <property type="match status" value="1"/>
</dbReference>
<dbReference type="InterPro" id="IPR005467">
    <property type="entry name" value="His_kinase_dom"/>
</dbReference>
<dbReference type="RefSeq" id="WP_103079831.1">
    <property type="nucleotide sequence ID" value="NZ_CP021850.1"/>
</dbReference>
<dbReference type="InterPro" id="IPR003594">
    <property type="entry name" value="HATPase_dom"/>
</dbReference>